<dbReference type="InterPro" id="IPR037518">
    <property type="entry name" value="MPN"/>
</dbReference>
<evidence type="ECO:0000256" key="3">
    <source>
        <dbReference type="ARBA" id="ARBA00022670"/>
    </source>
</evidence>
<keyword evidence="11" id="KW-1185">Reference proteome</keyword>
<keyword evidence="5" id="KW-0833">Ubl conjugation pathway</keyword>
<keyword evidence="8" id="KW-0482">Metalloprotease</keyword>
<dbReference type="GO" id="GO:0016020">
    <property type="term" value="C:membrane"/>
    <property type="evidence" value="ECO:0007669"/>
    <property type="project" value="TreeGrafter"/>
</dbReference>
<dbReference type="GO" id="GO:0070536">
    <property type="term" value="P:protein K63-linked deubiquitination"/>
    <property type="evidence" value="ECO:0007669"/>
    <property type="project" value="InterPro"/>
</dbReference>
<reference evidence="10" key="1">
    <citation type="submission" date="2021-06" db="EMBL/GenBank/DDBJ databases">
        <authorList>
            <person name="Kallberg Y."/>
            <person name="Tangrot J."/>
            <person name="Rosling A."/>
        </authorList>
    </citation>
    <scope>NUCLEOTIDE SEQUENCE</scope>
    <source>
        <strain evidence="10">CL551</strain>
    </source>
</reference>
<feature type="domain" description="MPN" evidence="9">
    <location>
        <begin position="250"/>
        <end position="379"/>
    </location>
</feature>
<name>A0A9N8ZST0_9GLOM</name>
<dbReference type="PANTHER" id="PTHR12947:SF13">
    <property type="entry name" value="FI19924P1"/>
    <property type="match status" value="1"/>
</dbReference>
<keyword evidence="3" id="KW-0645">Protease</keyword>
<evidence type="ECO:0000256" key="5">
    <source>
        <dbReference type="ARBA" id="ARBA00022786"/>
    </source>
</evidence>
<dbReference type="SUPFAM" id="SSF102712">
    <property type="entry name" value="JAB1/MPN domain"/>
    <property type="match status" value="1"/>
</dbReference>
<keyword evidence="7" id="KW-0862">Zinc</keyword>
<organism evidence="10 11">
    <name type="scientific">Acaulospora morrowiae</name>
    <dbReference type="NCBI Taxonomy" id="94023"/>
    <lineage>
        <taxon>Eukaryota</taxon>
        <taxon>Fungi</taxon>
        <taxon>Fungi incertae sedis</taxon>
        <taxon>Mucoromycota</taxon>
        <taxon>Glomeromycotina</taxon>
        <taxon>Glomeromycetes</taxon>
        <taxon>Diversisporales</taxon>
        <taxon>Acaulosporaceae</taxon>
        <taxon>Acaulospora</taxon>
    </lineage>
</organism>
<dbReference type="Pfam" id="PF08969">
    <property type="entry name" value="USP8_dimer"/>
    <property type="match status" value="1"/>
</dbReference>
<sequence length="422" mass="48005">MDAEEAANKAMKKLVEEASQLKYMPNVPLKIYLRSANSLFLQANRYKEEDDLLNAYKFYMRYATLALEKLPQNSDYKKPEYKSGRLELVKTSNLVLKEIEELKPKLKRYFLQVAEEEAAEKTRNLNVQVEYQSQTPQVIPVSNTEWDLAEQLKNLHLGTSSKTITMEEQPHLTVQYPGISTRNQSDGYTYTAREIPSPALPPKIMHDAPKIPPKPRGYDLNLHSEKADNKVEPPPEFAAYTEGGEGLRKVCLSDSIYDVFIKIAANNTAKNLETCGILFGVLTRNVFYVTTLIIPKQTATSDTCTMTNEEELIEYQEQKGLIMLGWIHTHPSQTCFMSSMDLHTHSSYQVISPEAIAIVCSPKHQPKFGIFRLTNPPGLQTVLQCTQRGFHPHDSSSPIEKEISHNGHVEMKRMDLEIIDLR</sequence>
<dbReference type="InterPro" id="IPR044098">
    <property type="entry name" value="STAMBP/STALP-like_MPN"/>
</dbReference>
<keyword evidence="4" id="KW-0479">Metal-binding</keyword>
<comment type="similarity">
    <text evidence="2">Belongs to the peptidase M67C family.</text>
</comment>
<dbReference type="InterPro" id="IPR015063">
    <property type="entry name" value="USP8_dimer"/>
</dbReference>
<evidence type="ECO:0000256" key="2">
    <source>
        <dbReference type="ARBA" id="ARBA00010981"/>
    </source>
</evidence>
<dbReference type="EMBL" id="CAJVPV010001713">
    <property type="protein sequence ID" value="CAG8506002.1"/>
    <property type="molecule type" value="Genomic_DNA"/>
</dbReference>
<dbReference type="GO" id="GO:0061578">
    <property type="term" value="F:K63-linked deubiquitinase activity"/>
    <property type="evidence" value="ECO:0007669"/>
    <property type="project" value="InterPro"/>
</dbReference>
<protein>
    <submittedName>
        <fullName evidence="10">3565_t:CDS:1</fullName>
    </submittedName>
</protein>
<dbReference type="OrthoDB" id="3640at2759"/>
<gene>
    <name evidence="10" type="ORF">AMORRO_LOCUS3489</name>
</gene>
<dbReference type="Gene3D" id="3.40.140.10">
    <property type="entry name" value="Cytidine Deaminase, domain 2"/>
    <property type="match status" value="1"/>
</dbReference>
<dbReference type="SUPFAM" id="SSF140856">
    <property type="entry name" value="USP8 N-terminal domain-like"/>
    <property type="match status" value="1"/>
</dbReference>
<dbReference type="GO" id="GO:0006508">
    <property type="term" value="P:proteolysis"/>
    <property type="evidence" value="ECO:0007669"/>
    <property type="project" value="UniProtKB-KW"/>
</dbReference>
<dbReference type="GO" id="GO:0005768">
    <property type="term" value="C:endosome"/>
    <property type="evidence" value="ECO:0007669"/>
    <property type="project" value="TreeGrafter"/>
</dbReference>
<dbReference type="AlphaFoldDB" id="A0A9N8ZST0"/>
<dbReference type="FunFam" id="3.40.140.10:FF:000033">
    <property type="entry name" value="AMSH-like protease sst2"/>
    <property type="match status" value="1"/>
</dbReference>
<dbReference type="Pfam" id="PF01398">
    <property type="entry name" value="JAB"/>
    <property type="match status" value="1"/>
</dbReference>
<proteinExistence type="inferred from homology"/>
<evidence type="ECO:0000256" key="7">
    <source>
        <dbReference type="ARBA" id="ARBA00022833"/>
    </source>
</evidence>
<evidence type="ECO:0000256" key="6">
    <source>
        <dbReference type="ARBA" id="ARBA00022801"/>
    </source>
</evidence>
<dbReference type="SMART" id="SM00232">
    <property type="entry name" value="JAB_MPN"/>
    <property type="match status" value="1"/>
</dbReference>
<dbReference type="CDD" id="cd08066">
    <property type="entry name" value="MPN_AMSH_like"/>
    <property type="match status" value="1"/>
</dbReference>
<evidence type="ECO:0000256" key="1">
    <source>
        <dbReference type="ARBA" id="ARBA00001947"/>
    </source>
</evidence>
<dbReference type="InterPro" id="IPR000555">
    <property type="entry name" value="JAMM/MPN+_dom"/>
</dbReference>
<dbReference type="PANTHER" id="PTHR12947">
    <property type="entry name" value="AMSH-LIKE PROTEASE"/>
    <property type="match status" value="1"/>
</dbReference>
<evidence type="ECO:0000256" key="8">
    <source>
        <dbReference type="ARBA" id="ARBA00023049"/>
    </source>
</evidence>
<dbReference type="Gene3D" id="1.20.58.80">
    <property type="entry name" value="Phosphotransferase system, lactose/cellobiose-type IIA subunit"/>
    <property type="match status" value="1"/>
</dbReference>
<keyword evidence="6" id="KW-0378">Hydrolase</keyword>
<dbReference type="PROSITE" id="PS50249">
    <property type="entry name" value="MPN"/>
    <property type="match status" value="1"/>
</dbReference>
<dbReference type="GO" id="GO:0140492">
    <property type="term" value="F:metal-dependent deubiquitinase activity"/>
    <property type="evidence" value="ECO:0007669"/>
    <property type="project" value="InterPro"/>
</dbReference>
<dbReference type="GO" id="GO:0046872">
    <property type="term" value="F:metal ion binding"/>
    <property type="evidence" value="ECO:0007669"/>
    <property type="project" value="UniProtKB-KW"/>
</dbReference>
<evidence type="ECO:0000313" key="10">
    <source>
        <dbReference type="EMBL" id="CAG8506002.1"/>
    </source>
</evidence>
<evidence type="ECO:0000259" key="9">
    <source>
        <dbReference type="PROSITE" id="PS50249"/>
    </source>
</evidence>
<comment type="cofactor">
    <cofactor evidence="1">
        <name>Zn(2+)</name>
        <dbReference type="ChEBI" id="CHEBI:29105"/>
    </cofactor>
</comment>
<comment type="caution">
    <text evidence="10">The sequence shown here is derived from an EMBL/GenBank/DDBJ whole genome shotgun (WGS) entry which is preliminary data.</text>
</comment>
<evidence type="ECO:0000256" key="4">
    <source>
        <dbReference type="ARBA" id="ARBA00022723"/>
    </source>
</evidence>
<evidence type="ECO:0000313" key="11">
    <source>
        <dbReference type="Proteomes" id="UP000789342"/>
    </source>
</evidence>
<dbReference type="Proteomes" id="UP000789342">
    <property type="component" value="Unassembled WGS sequence"/>
</dbReference>
<accession>A0A9N8ZST0</accession>